<accession>A0A1G2CH40</accession>
<gene>
    <name evidence="2" type="ORF">A3A43_00745</name>
</gene>
<evidence type="ECO:0000313" key="2">
    <source>
        <dbReference type="EMBL" id="OGZ00706.1"/>
    </source>
</evidence>
<feature type="transmembrane region" description="Helical" evidence="1">
    <location>
        <begin position="49"/>
        <end position="72"/>
    </location>
</feature>
<protein>
    <submittedName>
        <fullName evidence="2">Uncharacterized protein</fullName>
    </submittedName>
</protein>
<keyword evidence="1" id="KW-1133">Transmembrane helix</keyword>
<evidence type="ECO:0000256" key="1">
    <source>
        <dbReference type="SAM" id="Phobius"/>
    </source>
</evidence>
<dbReference type="EMBL" id="MHLC01000028">
    <property type="protein sequence ID" value="OGZ00706.1"/>
    <property type="molecule type" value="Genomic_DNA"/>
</dbReference>
<evidence type="ECO:0000313" key="3">
    <source>
        <dbReference type="Proteomes" id="UP000178495"/>
    </source>
</evidence>
<sequence>MKTSPKIAGLLQATGLVAYVVVFALLANVVREWAIARSAEPEPVLAMTLFLLAFVTSALICASIVFAYPVALFFDGKKRAAVEVVFWSAAWLVVFVFALGIFSLSASAL</sequence>
<dbReference type="Proteomes" id="UP000178495">
    <property type="component" value="Unassembled WGS sequence"/>
</dbReference>
<keyword evidence="1" id="KW-0812">Transmembrane</keyword>
<name>A0A1G2CH40_9BACT</name>
<feature type="transmembrane region" description="Helical" evidence="1">
    <location>
        <begin position="84"/>
        <end position="106"/>
    </location>
</feature>
<reference evidence="2 3" key="1">
    <citation type="journal article" date="2016" name="Nat. Commun.">
        <title>Thousands of microbial genomes shed light on interconnected biogeochemical processes in an aquifer system.</title>
        <authorList>
            <person name="Anantharaman K."/>
            <person name="Brown C.T."/>
            <person name="Hug L.A."/>
            <person name="Sharon I."/>
            <person name="Castelle C.J."/>
            <person name="Probst A.J."/>
            <person name="Thomas B.C."/>
            <person name="Singh A."/>
            <person name="Wilkins M.J."/>
            <person name="Karaoz U."/>
            <person name="Brodie E.L."/>
            <person name="Williams K.H."/>
            <person name="Hubbard S.S."/>
            <person name="Banfield J.F."/>
        </authorList>
    </citation>
    <scope>NUCLEOTIDE SEQUENCE [LARGE SCALE GENOMIC DNA]</scope>
</reference>
<feature type="transmembrane region" description="Helical" evidence="1">
    <location>
        <begin position="7"/>
        <end position="29"/>
    </location>
</feature>
<comment type="caution">
    <text evidence="2">The sequence shown here is derived from an EMBL/GenBank/DDBJ whole genome shotgun (WGS) entry which is preliminary data.</text>
</comment>
<dbReference type="AlphaFoldDB" id="A0A1G2CH40"/>
<organism evidence="2 3">
    <name type="scientific">Candidatus Liptonbacteria bacterium RIFCSPLOWO2_01_FULL_56_20</name>
    <dbReference type="NCBI Taxonomy" id="1798652"/>
    <lineage>
        <taxon>Bacteria</taxon>
        <taxon>Candidatus Liptoniibacteriota</taxon>
    </lineage>
</organism>
<proteinExistence type="predicted"/>
<keyword evidence="1" id="KW-0472">Membrane</keyword>